<evidence type="ECO:0000256" key="21">
    <source>
        <dbReference type="SAM" id="Phobius"/>
    </source>
</evidence>
<feature type="compositionally biased region" description="Polar residues" evidence="20">
    <location>
        <begin position="1072"/>
        <end position="1091"/>
    </location>
</feature>
<dbReference type="InterPro" id="IPR006211">
    <property type="entry name" value="Furin-like_Cys-rich_dom"/>
</dbReference>
<dbReference type="GO" id="GO:0008284">
    <property type="term" value="P:positive regulation of cell population proliferation"/>
    <property type="evidence" value="ECO:0007669"/>
    <property type="project" value="TreeGrafter"/>
</dbReference>
<evidence type="ECO:0000256" key="17">
    <source>
        <dbReference type="PIRNR" id="PIRNR000619"/>
    </source>
</evidence>
<comment type="similarity">
    <text evidence="17">Belongs to the protein kinase superfamily. Tyr protein kinase family. EGF receptor subfamily.</text>
</comment>
<dbReference type="CDD" id="cd00064">
    <property type="entry name" value="FU"/>
    <property type="match status" value="2"/>
</dbReference>
<dbReference type="Gene3D" id="3.80.20.20">
    <property type="entry name" value="Receptor L-domain"/>
    <property type="match status" value="2"/>
</dbReference>
<evidence type="ECO:0000256" key="13">
    <source>
        <dbReference type="ARBA" id="ARBA00023157"/>
    </source>
</evidence>
<dbReference type="GO" id="GO:0005524">
    <property type="term" value="F:ATP binding"/>
    <property type="evidence" value="ECO:0007669"/>
    <property type="project" value="UniProtKB-UniRule"/>
</dbReference>
<feature type="transmembrane region" description="Helical" evidence="21">
    <location>
        <begin position="582"/>
        <end position="604"/>
    </location>
</feature>
<dbReference type="Gene3D" id="1.10.510.10">
    <property type="entry name" value="Transferase(Phosphotransferase) domain 1"/>
    <property type="match status" value="1"/>
</dbReference>
<accession>A0A8D3CW12</accession>
<feature type="domain" description="Protein kinase" evidence="22">
    <location>
        <begin position="648"/>
        <end position="905"/>
    </location>
</feature>
<dbReference type="InterPro" id="IPR001245">
    <property type="entry name" value="Ser-Thr/Tyr_kinase_cat_dom"/>
</dbReference>
<feature type="compositionally biased region" description="Basic residues" evidence="20">
    <location>
        <begin position="1062"/>
        <end position="1071"/>
    </location>
</feature>
<keyword evidence="13" id="KW-1015">Disulfide bond</keyword>
<dbReference type="Proteomes" id="UP000694558">
    <property type="component" value="Chromosome 6"/>
</dbReference>
<dbReference type="SUPFAM" id="SSF57184">
    <property type="entry name" value="Growth factor receptor domain"/>
    <property type="match status" value="2"/>
</dbReference>
<dbReference type="InterPro" id="IPR011009">
    <property type="entry name" value="Kinase-like_dom_sf"/>
</dbReference>
<dbReference type="Pfam" id="PF07714">
    <property type="entry name" value="PK_Tyr_Ser-Thr"/>
    <property type="match status" value="1"/>
</dbReference>
<dbReference type="GO" id="GO:0007169">
    <property type="term" value="P:cell surface receptor protein tyrosine kinase signaling pathway"/>
    <property type="evidence" value="ECO:0007669"/>
    <property type="project" value="UniProtKB-UniRule"/>
</dbReference>
<evidence type="ECO:0000256" key="1">
    <source>
        <dbReference type="ARBA" id="ARBA00004479"/>
    </source>
</evidence>
<dbReference type="PIRSF" id="PIRSF000619">
    <property type="entry name" value="TyrPK_EGF-R"/>
    <property type="match status" value="1"/>
</dbReference>
<dbReference type="SMART" id="SM00261">
    <property type="entry name" value="FU"/>
    <property type="match status" value="4"/>
</dbReference>
<evidence type="ECO:0000256" key="14">
    <source>
        <dbReference type="ARBA" id="ARBA00023170"/>
    </source>
</evidence>
<dbReference type="FunFam" id="1.10.510.10:FF:000233">
    <property type="entry name" value="receptor tyrosine-protein kinase erbB-3"/>
    <property type="match status" value="1"/>
</dbReference>
<dbReference type="InterPro" id="IPR006212">
    <property type="entry name" value="Furin_repeat"/>
</dbReference>
<dbReference type="PRINTS" id="PR00109">
    <property type="entry name" value="TYRKINASE"/>
</dbReference>
<evidence type="ECO:0000256" key="3">
    <source>
        <dbReference type="ARBA" id="ARBA00022553"/>
    </source>
</evidence>
<keyword evidence="6" id="KW-0732">Signal</keyword>
<evidence type="ECO:0000256" key="9">
    <source>
        <dbReference type="ARBA" id="ARBA00022840"/>
    </source>
</evidence>
<dbReference type="PROSITE" id="PS50011">
    <property type="entry name" value="PROTEIN_KINASE_DOM"/>
    <property type="match status" value="1"/>
</dbReference>
<dbReference type="FunFam" id="2.10.220.10:FF:000001">
    <property type="entry name" value="Receptor protein-tyrosine kinase"/>
    <property type="match status" value="1"/>
</dbReference>
<dbReference type="GO" id="GO:0038131">
    <property type="term" value="F:neuregulin receptor activity"/>
    <property type="evidence" value="ECO:0007669"/>
    <property type="project" value="TreeGrafter"/>
</dbReference>
<dbReference type="InterPro" id="IPR000494">
    <property type="entry name" value="Rcpt_L-dom"/>
</dbReference>
<dbReference type="GO" id="GO:0009966">
    <property type="term" value="P:regulation of signal transduction"/>
    <property type="evidence" value="ECO:0007669"/>
    <property type="project" value="UniProtKB-ARBA"/>
</dbReference>
<dbReference type="Gene3D" id="3.30.200.20">
    <property type="entry name" value="Phosphorylase Kinase, domain 1"/>
    <property type="match status" value="1"/>
</dbReference>
<keyword evidence="4 17" id="KW-0808">Transferase</keyword>
<keyword evidence="9 17" id="KW-0067">ATP-binding</keyword>
<dbReference type="InterPro" id="IPR000719">
    <property type="entry name" value="Prot_kinase_dom"/>
</dbReference>
<dbReference type="GO" id="GO:0043066">
    <property type="term" value="P:negative regulation of apoptotic process"/>
    <property type="evidence" value="ECO:0007669"/>
    <property type="project" value="TreeGrafter"/>
</dbReference>
<dbReference type="GO" id="GO:0022008">
    <property type="term" value="P:neurogenesis"/>
    <property type="evidence" value="ECO:0007669"/>
    <property type="project" value="TreeGrafter"/>
</dbReference>
<evidence type="ECO:0000256" key="2">
    <source>
        <dbReference type="ARBA" id="ARBA00011902"/>
    </source>
</evidence>
<dbReference type="FunFam" id="2.10.220.10:FF:000002">
    <property type="entry name" value="Receptor protein-tyrosine kinase"/>
    <property type="match status" value="1"/>
</dbReference>
<name>A0A8D3CW12_SCOMX</name>
<dbReference type="InterPro" id="IPR036941">
    <property type="entry name" value="Rcpt_L-dom_sf"/>
</dbReference>
<comment type="catalytic activity">
    <reaction evidence="16">
        <text>L-tyrosyl-[protein] + ATP = O-phospho-L-tyrosyl-[protein] + ADP + H(+)</text>
        <dbReference type="Rhea" id="RHEA:10596"/>
        <dbReference type="Rhea" id="RHEA-COMP:10136"/>
        <dbReference type="Rhea" id="RHEA-COMP:20101"/>
        <dbReference type="ChEBI" id="CHEBI:15378"/>
        <dbReference type="ChEBI" id="CHEBI:30616"/>
        <dbReference type="ChEBI" id="CHEBI:46858"/>
        <dbReference type="ChEBI" id="CHEBI:61978"/>
        <dbReference type="ChEBI" id="CHEBI:456216"/>
        <dbReference type="EC" id="2.7.10.1"/>
    </reaction>
</comment>
<dbReference type="Gene3D" id="2.10.220.10">
    <property type="entry name" value="Hormone Receptor, Insulin-like Growth Factor Receptor 1, Chain A, domain 2"/>
    <property type="match status" value="3"/>
</dbReference>
<dbReference type="InterPro" id="IPR017441">
    <property type="entry name" value="Protein_kinase_ATP_BS"/>
</dbReference>
<dbReference type="PROSITE" id="PS00107">
    <property type="entry name" value="PROTEIN_KINASE_ATP"/>
    <property type="match status" value="1"/>
</dbReference>
<keyword evidence="12 17" id="KW-0829">Tyrosine-protein kinase</keyword>
<keyword evidence="10 21" id="KW-1133">Transmembrane helix</keyword>
<sequence>ETFCYGTQNSVSMMENQYNQMKERYTGCEIVMGNLEITMMEHTRDFSFLQSIREVTGYILFAVNDLSRLPLDQLRVIRGNTLYDNQFALAVMVNYQKDGQYGLQELGLTHLTEILEGGVKIIRNKYLSYAPQVNWLDIVKDGTAHIVINDNGPEKPCDQACGDVSCWGPGNDKCQILTKTVCAPQCNRRCFGRRPSECCHIECAGGCTGPLDTDCFVCRNFNDSGSCVPLCPQTLIYNKHTFKLERNPNAKYQYESMCVAQCPANFVVEGSSCVSKCSSDKMEVEKNGVKSCEPCGGLCPKACHGTGSPTKQTVDALNIDSFINCTKILGSLHFLVTGIKGDEYNHVPALDPEKLKIFNTVREITDFLCIQSWPENMSDLSVFSNLQTIQGRSLYKGYSLMVMRLPSLTSLGLRSLRKINDGDVYITANKKLCYPDTINWTRIISSPRPQRRWVIYITLFSIRRGTCVPDCTFLTGERREFAARSGECMPCHPECKVQEGKQTCTGKGADECVACASLQDGPHCVSSCPEGVMGGEGVIFKYPNKQGSCEPCHINCTNGCYGPGIGDCGEFSRYISGQETTAIVLGVIALLFVSFSIFVLTILYRRGIAIRRKRAIRRYMESGESFEPLEPGEKGAKVHARTLKPTELRKIKLLGNGVFGSVHKGIWIPEGDTVKLPVAIKTIHDRTGRQTFYELTGHMMVMGSLDHINVVRILGICPGASLQLVTQLSSQGSLLEHVKNCKNNLSPQRLLNWCVQIAKGMYYLEENRMVHRNLAARNVLLKSNYTVQISDYGIADLLHPDDKKYFYNEVKTPIKWMALESILFRRYTHQSDVWSYGVTIWEMMSYGVEPYTTMRPQEVPDLLEKGERLSQPQICTIDVYMVMVKCWMIDENVRPTFKELANEFTRMARDPPRYLVVKVRMTDCVVVNPSSATEYLPMTPGVDNPGQAMWQSRSRLNSARTVSESSEGCSTAMELEMIDFPLAGSLKRRRHREDSAYMSQRDSMSGGPPETPSPEIEEEDQNGYVLPGDSPERGDTIIHYSITAELCEYEYMNKQTPVMPRHSSHWLKPNKRTSSVSSQQATACSGDTTPSLEVRGVHSRSKDNSDSEQQGSNEVQYEYMVIRDRMELKIQGRDDGEAYEYEDMDCFAVMRDEDAVVYQNVRRGGEGAVEGMKEHQSVFEPYVKVRAGARAGEPAVADTSFDNPDYWHSRIFHKPEAVPT</sequence>
<keyword evidence="7 17" id="KW-0547">Nucleotide-binding</keyword>
<dbReference type="AlphaFoldDB" id="A0A8D3CW12"/>
<feature type="region of interest" description="Disordered" evidence="20">
    <location>
        <begin position="989"/>
        <end position="1035"/>
    </location>
</feature>
<dbReference type="InterPro" id="IPR044912">
    <property type="entry name" value="Egfr_JX_dom"/>
</dbReference>
<keyword evidence="11 17" id="KW-0472">Membrane</keyword>
<evidence type="ECO:0000259" key="22">
    <source>
        <dbReference type="PROSITE" id="PS50011"/>
    </source>
</evidence>
<evidence type="ECO:0000256" key="16">
    <source>
        <dbReference type="ARBA" id="ARBA00051243"/>
    </source>
</evidence>
<dbReference type="InterPro" id="IPR009030">
    <property type="entry name" value="Growth_fac_rcpt_cys_sf"/>
</dbReference>
<protein>
    <recommendedName>
        <fullName evidence="2 17">Receptor protein-tyrosine kinase</fullName>
        <ecNumber evidence="2 17">2.7.10.1</ecNumber>
    </recommendedName>
</protein>
<dbReference type="SUPFAM" id="SSF56112">
    <property type="entry name" value="Protein kinase-like (PK-like)"/>
    <property type="match status" value="1"/>
</dbReference>
<dbReference type="GeneTree" id="ENSGT00940000156107"/>
<feature type="binding site" evidence="18 19">
    <location>
        <position position="681"/>
    </location>
    <ligand>
        <name>ATP</name>
        <dbReference type="ChEBI" id="CHEBI:30616"/>
    </ligand>
</feature>
<dbReference type="Pfam" id="PF00757">
    <property type="entry name" value="Furin-like"/>
    <property type="match status" value="1"/>
</dbReference>
<comment type="subcellular location">
    <subcellularLocation>
        <location evidence="1">Membrane</location>
        <topology evidence="1">Single-pass type I membrane protein</topology>
    </subcellularLocation>
</comment>
<evidence type="ECO:0000256" key="7">
    <source>
        <dbReference type="ARBA" id="ARBA00022741"/>
    </source>
</evidence>
<evidence type="ECO:0000256" key="10">
    <source>
        <dbReference type="ARBA" id="ARBA00022989"/>
    </source>
</evidence>
<dbReference type="EC" id="2.7.10.1" evidence="2 17"/>
<evidence type="ECO:0000256" key="20">
    <source>
        <dbReference type="SAM" id="MobiDB-lite"/>
    </source>
</evidence>
<dbReference type="PANTHER" id="PTHR24416:SF88">
    <property type="entry name" value="RECEPTOR TYROSINE-PROTEIN KINASE ERBB-3"/>
    <property type="match status" value="1"/>
</dbReference>
<organism evidence="23 24">
    <name type="scientific">Scophthalmus maximus</name>
    <name type="common">Turbot</name>
    <name type="synonym">Psetta maxima</name>
    <dbReference type="NCBI Taxonomy" id="52904"/>
    <lineage>
        <taxon>Eukaryota</taxon>
        <taxon>Metazoa</taxon>
        <taxon>Chordata</taxon>
        <taxon>Craniata</taxon>
        <taxon>Vertebrata</taxon>
        <taxon>Euteleostomi</taxon>
        <taxon>Actinopterygii</taxon>
        <taxon>Neopterygii</taxon>
        <taxon>Teleostei</taxon>
        <taxon>Neoteleostei</taxon>
        <taxon>Acanthomorphata</taxon>
        <taxon>Carangaria</taxon>
        <taxon>Pleuronectiformes</taxon>
        <taxon>Pleuronectoidei</taxon>
        <taxon>Scophthalmidae</taxon>
        <taxon>Scophthalmus</taxon>
    </lineage>
</organism>
<dbReference type="GO" id="GO:0009925">
    <property type="term" value="C:basal plasma membrane"/>
    <property type="evidence" value="ECO:0007669"/>
    <property type="project" value="TreeGrafter"/>
</dbReference>
<dbReference type="GO" id="GO:0038132">
    <property type="term" value="F:neuregulin binding"/>
    <property type="evidence" value="ECO:0007669"/>
    <property type="project" value="TreeGrafter"/>
</dbReference>
<evidence type="ECO:0000256" key="4">
    <source>
        <dbReference type="ARBA" id="ARBA00022679"/>
    </source>
</evidence>
<evidence type="ECO:0000256" key="12">
    <source>
        <dbReference type="ARBA" id="ARBA00023137"/>
    </source>
</evidence>
<gene>
    <name evidence="23" type="primary">erbb3a</name>
</gene>
<dbReference type="CDD" id="cd12095">
    <property type="entry name" value="TM_ErbB3"/>
    <property type="match status" value="1"/>
</dbReference>
<dbReference type="PANTHER" id="PTHR24416">
    <property type="entry name" value="TYROSINE-PROTEIN KINASE RECEPTOR"/>
    <property type="match status" value="1"/>
</dbReference>
<dbReference type="Pfam" id="PF14843">
    <property type="entry name" value="GF_recep_IV"/>
    <property type="match status" value="1"/>
</dbReference>
<dbReference type="Ensembl" id="ENSSMAT00000046740.1">
    <property type="protein sequence ID" value="ENSSMAP00000051470.1"/>
    <property type="gene ID" value="ENSSMAG00000001824.2"/>
</dbReference>
<dbReference type="SUPFAM" id="SSF52058">
    <property type="entry name" value="L domain-like"/>
    <property type="match status" value="2"/>
</dbReference>
<keyword evidence="14 17" id="KW-0675">Receptor</keyword>
<dbReference type="GO" id="GO:0043235">
    <property type="term" value="C:receptor complex"/>
    <property type="evidence" value="ECO:0007669"/>
    <property type="project" value="TreeGrafter"/>
</dbReference>
<evidence type="ECO:0000256" key="11">
    <source>
        <dbReference type="ARBA" id="ARBA00023136"/>
    </source>
</evidence>
<reference evidence="23" key="1">
    <citation type="submission" date="2023-05" db="EMBL/GenBank/DDBJ databases">
        <title>High-quality long-read genome of Scophthalmus maximus.</title>
        <authorList>
            <person name="Lien S."/>
            <person name="Martinez P."/>
        </authorList>
    </citation>
    <scope>NUCLEOTIDE SEQUENCE [LARGE SCALE GENOMIC DNA]</scope>
</reference>
<feature type="region of interest" description="Disordered" evidence="20">
    <location>
        <begin position="1060"/>
        <end position="1115"/>
    </location>
</feature>
<dbReference type="InterPro" id="IPR016245">
    <property type="entry name" value="Tyr_kinase_EGF/ERB/XmrK_rcpt"/>
</dbReference>
<dbReference type="InterPro" id="IPR050122">
    <property type="entry name" value="RTK"/>
</dbReference>
<evidence type="ECO:0000256" key="19">
    <source>
        <dbReference type="PROSITE-ProRule" id="PRU10141"/>
    </source>
</evidence>
<dbReference type="FunFam" id="3.80.20.20:FF:000004">
    <property type="entry name" value="Receptor protein-tyrosine kinase"/>
    <property type="match status" value="1"/>
</dbReference>
<evidence type="ECO:0000313" key="24">
    <source>
        <dbReference type="Proteomes" id="UP000694558"/>
    </source>
</evidence>
<evidence type="ECO:0000256" key="5">
    <source>
        <dbReference type="ARBA" id="ARBA00022692"/>
    </source>
</evidence>
<evidence type="ECO:0000313" key="23">
    <source>
        <dbReference type="Ensembl" id="ENSSMAP00000051470.1"/>
    </source>
</evidence>
<evidence type="ECO:0000256" key="8">
    <source>
        <dbReference type="ARBA" id="ARBA00022777"/>
    </source>
</evidence>
<keyword evidence="3" id="KW-0597">Phosphoprotein</keyword>
<dbReference type="FunFam" id="3.30.200.20:FF:000276">
    <property type="entry name" value="Receptor tyrosine-protein kinase erbB-3"/>
    <property type="match status" value="1"/>
</dbReference>
<dbReference type="Gene3D" id="6.10.250.2930">
    <property type="match status" value="1"/>
</dbReference>
<evidence type="ECO:0000256" key="6">
    <source>
        <dbReference type="ARBA" id="ARBA00022729"/>
    </source>
</evidence>
<keyword evidence="5 21" id="KW-0812">Transmembrane</keyword>
<keyword evidence="8 17" id="KW-0418">Kinase</keyword>
<keyword evidence="15" id="KW-0325">Glycoprotein</keyword>
<evidence type="ECO:0000256" key="18">
    <source>
        <dbReference type="PIRSR" id="PIRSR000619-2"/>
    </source>
</evidence>
<dbReference type="Pfam" id="PF01030">
    <property type="entry name" value="Recep_L_domain"/>
    <property type="match status" value="2"/>
</dbReference>
<dbReference type="GO" id="GO:0004714">
    <property type="term" value="F:transmembrane receptor protein tyrosine kinase activity"/>
    <property type="evidence" value="ECO:0007669"/>
    <property type="project" value="UniProtKB-EC"/>
</dbReference>
<reference evidence="23" key="2">
    <citation type="submission" date="2025-08" db="UniProtKB">
        <authorList>
            <consortium name="Ensembl"/>
        </authorList>
    </citation>
    <scope>IDENTIFICATION</scope>
</reference>
<proteinExistence type="inferred from homology"/>
<dbReference type="InterPro" id="IPR032778">
    <property type="entry name" value="GF_recep_IV"/>
</dbReference>
<feature type="binding site" evidence="18">
    <location>
        <begin position="654"/>
        <end position="662"/>
    </location>
    <ligand>
        <name>ATP</name>
        <dbReference type="ChEBI" id="CHEBI:30616"/>
    </ligand>
</feature>
<evidence type="ECO:0000256" key="15">
    <source>
        <dbReference type="ARBA" id="ARBA00023180"/>
    </source>
</evidence>